<accession>A0A2H9ZWH7</accession>
<keyword evidence="6" id="KW-0472">Membrane</keyword>
<evidence type="ECO:0000256" key="6">
    <source>
        <dbReference type="SAM" id="Phobius"/>
    </source>
</evidence>
<dbReference type="PANTHER" id="PTHR32295">
    <property type="entry name" value="IQ-DOMAIN 5-RELATED"/>
    <property type="match status" value="1"/>
</dbReference>
<dbReference type="GO" id="GO:0005516">
    <property type="term" value="F:calmodulin binding"/>
    <property type="evidence" value="ECO:0007669"/>
    <property type="project" value="UniProtKB-KW"/>
</dbReference>
<proteinExistence type="inferred from homology"/>
<feature type="region of interest" description="Disordered" evidence="5">
    <location>
        <begin position="519"/>
        <end position="602"/>
    </location>
</feature>
<dbReference type="OrthoDB" id="1905649at2759"/>
<keyword evidence="1" id="KW-0112">Calmodulin-binding</keyword>
<evidence type="ECO:0000256" key="5">
    <source>
        <dbReference type="SAM" id="MobiDB-lite"/>
    </source>
</evidence>
<keyword evidence="6" id="KW-1133">Transmembrane helix</keyword>
<protein>
    <submittedName>
        <fullName evidence="8">Protein IQ-domain 31</fullName>
    </submittedName>
</protein>
<feature type="compositionally biased region" description="Polar residues" evidence="5">
    <location>
        <begin position="551"/>
        <end position="568"/>
    </location>
</feature>
<feature type="compositionally biased region" description="Polar residues" evidence="5">
    <location>
        <begin position="351"/>
        <end position="365"/>
    </location>
</feature>
<sequence>MLTLISKINKFLNSQHILNFFFLASVQSLFLNLLYYLTQAFNCTSYAVIIKFHELFYHFELVFFSILIFILKKAANEKGVAGINGLAVNSPVISGPVIAGTCSEGVKPELGKKAPAGSNNDLPIITPANLSEEKPEIGGSGATNNPAYHQEHQAATKAQAAFRGYLARRAFRALKGIIRLQALIRGHLIRRQAVATLHSILGIIKFQAMIRGQRVRSSGLGLEVSTKFHHGKALVTKKLEYKEKYANAFACKLLSSPITAMPMQIKYSRDEPNSVFSWLELWTISQIWKPAPHGPLPRKMHESKPKTKRSSYAMETESGRSKRGVRRNSASGLDSGSSADPEKPKRGLRKASSSVIDATAENPQSELEKVKRNLRKVSNTSTEKSDQIDIKGERSSHNLEKLSNAPLDVTDQITGDSIDKSENAVELTSETKLDIEAESKSVAEVVIDAPCDLQNYEHPLQSIDRDDNIPAMNGLSPKEEKACNENQKTSKRRTSFSAKTEDAENCIQNSSLLPSYMATTESAKAKHRTQSSPRLGSESAERDGITRRHSLPSSNGKPSSHSPRTQRPVQGGKGVRTERIQSSSRDRSGEDDPAINKVNPTVHLRHHEFNDVKMSLVK</sequence>
<evidence type="ECO:0000313" key="8">
    <source>
        <dbReference type="EMBL" id="PKA47626.1"/>
    </source>
</evidence>
<feature type="region of interest" description="Disordered" evidence="5">
    <location>
        <begin position="292"/>
        <end position="390"/>
    </location>
</feature>
<dbReference type="EMBL" id="KZ453122">
    <property type="protein sequence ID" value="PKA47626.1"/>
    <property type="molecule type" value="Genomic_DNA"/>
</dbReference>
<evidence type="ECO:0000256" key="2">
    <source>
        <dbReference type="ARBA" id="ARBA00024341"/>
    </source>
</evidence>
<dbReference type="STRING" id="1088818.A0A2H9ZWH7"/>
<dbReference type="AlphaFoldDB" id="A0A2H9ZWH7"/>
<dbReference type="CDD" id="cd23767">
    <property type="entry name" value="IQCD"/>
    <property type="match status" value="1"/>
</dbReference>
<dbReference type="InterPro" id="IPR025064">
    <property type="entry name" value="DUF4005"/>
</dbReference>
<dbReference type="Pfam" id="PF13178">
    <property type="entry name" value="DUF4005"/>
    <property type="match status" value="1"/>
</dbReference>
<comment type="similarity">
    <text evidence="2">Belongs to the IQD family.</text>
</comment>
<reference evidence="8 9" key="1">
    <citation type="journal article" date="2017" name="Nature">
        <title>The Apostasia genome and the evolution of orchids.</title>
        <authorList>
            <person name="Zhang G.Q."/>
            <person name="Liu K.W."/>
            <person name="Li Z."/>
            <person name="Lohaus R."/>
            <person name="Hsiao Y.Y."/>
            <person name="Niu S.C."/>
            <person name="Wang J.Y."/>
            <person name="Lin Y.C."/>
            <person name="Xu Q."/>
            <person name="Chen L.J."/>
            <person name="Yoshida K."/>
            <person name="Fujiwara S."/>
            <person name="Wang Z.W."/>
            <person name="Zhang Y.Q."/>
            <person name="Mitsuda N."/>
            <person name="Wang M."/>
            <person name="Liu G.H."/>
            <person name="Pecoraro L."/>
            <person name="Huang H.X."/>
            <person name="Xiao X.J."/>
            <person name="Lin M."/>
            <person name="Wu X.Y."/>
            <person name="Wu W.L."/>
            <person name="Chen Y.Y."/>
            <person name="Chang S.B."/>
            <person name="Sakamoto S."/>
            <person name="Ohme-Takagi M."/>
            <person name="Yagi M."/>
            <person name="Zeng S.J."/>
            <person name="Shen C.Y."/>
            <person name="Yeh C.M."/>
            <person name="Luo Y.B."/>
            <person name="Tsai W.C."/>
            <person name="Van de Peer Y."/>
            <person name="Liu Z.J."/>
        </authorList>
    </citation>
    <scope>NUCLEOTIDE SEQUENCE [LARGE SCALE GENOMIC DNA]</scope>
    <source>
        <strain evidence="9">cv. Shenzhen</strain>
        <tissue evidence="8">Stem</tissue>
    </source>
</reference>
<name>A0A2H9ZWH7_9ASPA</name>
<feature type="domain" description="DUF4005" evidence="7">
    <location>
        <begin position="500"/>
        <end position="562"/>
    </location>
</feature>
<gene>
    <name evidence="8" type="primary">IQD31</name>
    <name evidence="8" type="ORF">AXF42_Ash014822</name>
</gene>
<evidence type="ECO:0000259" key="7">
    <source>
        <dbReference type="Pfam" id="PF13178"/>
    </source>
</evidence>
<evidence type="ECO:0000256" key="1">
    <source>
        <dbReference type="ARBA" id="ARBA00022860"/>
    </source>
</evidence>
<dbReference type="Gene3D" id="1.20.5.190">
    <property type="match status" value="1"/>
</dbReference>
<keyword evidence="9" id="KW-1185">Reference proteome</keyword>
<evidence type="ECO:0000256" key="4">
    <source>
        <dbReference type="ARBA" id="ARBA00045534"/>
    </source>
</evidence>
<comment type="subunit">
    <text evidence="3">Binds to multiple calmodulin (CaM) in the presence of Ca(2+) and CaM-like proteins.</text>
</comment>
<dbReference type="PANTHER" id="PTHR32295:SF281">
    <property type="entry name" value="PROTEIN IQ-DOMAIN 31"/>
    <property type="match status" value="1"/>
</dbReference>
<feature type="compositionally biased region" description="Basic and acidic residues" evidence="5">
    <location>
        <begin position="575"/>
        <end position="590"/>
    </location>
</feature>
<dbReference type="PROSITE" id="PS50096">
    <property type="entry name" value="IQ"/>
    <property type="match status" value="2"/>
</dbReference>
<dbReference type="SUPFAM" id="SSF52540">
    <property type="entry name" value="P-loop containing nucleoside triphosphate hydrolases"/>
    <property type="match status" value="1"/>
</dbReference>
<feature type="compositionally biased region" description="Low complexity" evidence="5">
    <location>
        <begin position="329"/>
        <end position="339"/>
    </location>
</feature>
<dbReference type="InterPro" id="IPR000048">
    <property type="entry name" value="IQ_motif_EF-hand-BS"/>
</dbReference>
<dbReference type="Proteomes" id="UP000236161">
    <property type="component" value="Unassembled WGS sequence"/>
</dbReference>
<organism evidence="8 9">
    <name type="scientific">Apostasia shenzhenica</name>
    <dbReference type="NCBI Taxonomy" id="1088818"/>
    <lineage>
        <taxon>Eukaryota</taxon>
        <taxon>Viridiplantae</taxon>
        <taxon>Streptophyta</taxon>
        <taxon>Embryophyta</taxon>
        <taxon>Tracheophyta</taxon>
        <taxon>Spermatophyta</taxon>
        <taxon>Magnoliopsida</taxon>
        <taxon>Liliopsida</taxon>
        <taxon>Asparagales</taxon>
        <taxon>Orchidaceae</taxon>
        <taxon>Apostasioideae</taxon>
        <taxon>Apostasia</taxon>
    </lineage>
</organism>
<evidence type="ECO:0000313" key="9">
    <source>
        <dbReference type="Proteomes" id="UP000236161"/>
    </source>
</evidence>
<feature type="region of interest" description="Disordered" evidence="5">
    <location>
        <begin position="463"/>
        <end position="503"/>
    </location>
</feature>
<feature type="transmembrane region" description="Helical" evidence="6">
    <location>
        <begin position="55"/>
        <end position="71"/>
    </location>
</feature>
<dbReference type="Pfam" id="PF00612">
    <property type="entry name" value="IQ"/>
    <property type="match status" value="2"/>
</dbReference>
<dbReference type="SMART" id="SM00015">
    <property type="entry name" value="IQ"/>
    <property type="match status" value="2"/>
</dbReference>
<comment type="function">
    <text evidence="4">May be involved in cooperative interactions with calmodulins or calmodulin-like proteins. Recruits calmodulin proteins to microtubules, thus being a potential scaffold in cellular signaling and trafficking. May associate with nucleic acids and regulate gene expression at the transcriptional or post-transcriptional level.</text>
</comment>
<dbReference type="InterPro" id="IPR027417">
    <property type="entry name" value="P-loop_NTPase"/>
</dbReference>
<feature type="transmembrane region" description="Helical" evidence="6">
    <location>
        <begin position="17"/>
        <end position="35"/>
    </location>
</feature>
<keyword evidence="6" id="KW-0812">Transmembrane</keyword>
<evidence type="ECO:0000256" key="3">
    <source>
        <dbReference type="ARBA" id="ARBA00024378"/>
    </source>
</evidence>